<keyword evidence="2 6" id="KW-0812">Transmembrane</keyword>
<feature type="transmembrane region" description="Helical" evidence="6">
    <location>
        <begin position="194"/>
        <end position="218"/>
    </location>
</feature>
<dbReference type="Pfam" id="PF00664">
    <property type="entry name" value="ABC_membrane"/>
    <property type="match status" value="1"/>
</dbReference>
<keyword evidence="4 6" id="KW-0472">Membrane</keyword>
<keyword evidence="3 6" id="KW-1133">Transmembrane helix</keyword>
<feature type="transmembrane region" description="Helical" evidence="6">
    <location>
        <begin position="84"/>
        <end position="105"/>
    </location>
</feature>
<dbReference type="EMBL" id="LT576035">
    <property type="protein sequence ID" value="SBN37679.1"/>
    <property type="molecule type" value="Genomic_DNA"/>
</dbReference>
<dbReference type="SUPFAM" id="SSF52540">
    <property type="entry name" value="P-loop containing nucleoside triphosphate hydrolases"/>
    <property type="match status" value="1"/>
</dbReference>
<dbReference type="GO" id="GO:0016887">
    <property type="term" value="F:ATP hydrolysis activity"/>
    <property type="evidence" value="ECO:0007669"/>
    <property type="project" value="InterPro"/>
</dbReference>
<sequence length="630" mass="65556">MTGTDTTGSPAAGTPATGHVAAGRHRAAGQRAAGTRRARWWATLWPHGLAGVAPDQDATLIDLATLRSSGAVLRAMVRRDPLKFSLGALGAALVSVANVSIPLAMGRAVQVGLVDHRFSGFALWLGVVALAYLLRAGATTLRLHSNMSASMLQHDMRVQALARTVDPTGLGSARRLPGDLLTVMITDARTTSRALVALTGVPGQLVTLIGALVALLLIDWRLSVAVLVLTPLLVLMSLKGLAPIQERTRAERRAEAAAAGIAADLTEGLRVVQGLGASARASSRFRTASQTGLAATLRTRTARGIYNAVVSGAVGIFTALLTLLGAVLALNGQITIGALVTVVGLGQTLAPPLRSLGVDTASTLASARASADRVRELVATPPAQQFGTADEPPAGPVHLELRGVTTPTITVPLNLAVPPGRQLGMVGPEPVIDELAALVARERRPATGQLLVDARPAAEWSDDGYRARVLAAPREPELFDGTLRENLTLAPDGPLQAEADKALDAAIWASASGDTVAGLPAGVDEMIGEGGQELSGGQRQRIALARALLHADDLLMLVEPTTSVDPITDREIAERMREFRAGRTTMVACSSANELAQADEVVFFGEDGAIIARGPHESLLALDAYREVLS</sequence>
<dbReference type="InterPro" id="IPR011527">
    <property type="entry name" value="ABC1_TM_dom"/>
</dbReference>
<evidence type="ECO:0000256" key="6">
    <source>
        <dbReference type="SAM" id="Phobius"/>
    </source>
</evidence>
<name>A0A2C7Z773_9ACTN</name>
<dbReference type="GO" id="GO:0005524">
    <property type="term" value="F:ATP binding"/>
    <property type="evidence" value="ECO:0007669"/>
    <property type="project" value="InterPro"/>
</dbReference>
<evidence type="ECO:0000256" key="3">
    <source>
        <dbReference type="ARBA" id="ARBA00022989"/>
    </source>
</evidence>
<gene>
    <name evidence="7" type="ORF">PFR_JS10_36</name>
</gene>
<feature type="transmembrane region" description="Helical" evidence="6">
    <location>
        <begin position="224"/>
        <end position="242"/>
    </location>
</feature>
<dbReference type="InterPro" id="IPR039421">
    <property type="entry name" value="Type_1_exporter"/>
</dbReference>
<protein>
    <submittedName>
        <fullName evidence="7">ABC transporter</fullName>
    </submittedName>
</protein>
<feature type="transmembrane region" description="Helical" evidence="6">
    <location>
        <begin position="117"/>
        <end position="134"/>
    </location>
</feature>
<dbReference type="PROSITE" id="PS50893">
    <property type="entry name" value="ABC_TRANSPORTER_2"/>
    <property type="match status" value="1"/>
</dbReference>
<evidence type="ECO:0000256" key="4">
    <source>
        <dbReference type="ARBA" id="ARBA00023136"/>
    </source>
</evidence>
<dbReference type="InterPro" id="IPR036640">
    <property type="entry name" value="ABC1_TM_sf"/>
</dbReference>
<comment type="subcellular location">
    <subcellularLocation>
        <location evidence="1">Cell membrane</location>
        <topology evidence="1">Multi-pass membrane protein</topology>
    </subcellularLocation>
</comment>
<accession>A0A2C7Z773</accession>
<dbReference type="InterPro" id="IPR017871">
    <property type="entry name" value="ABC_transporter-like_CS"/>
</dbReference>
<evidence type="ECO:0000256" key="2">
    <source>
        <dbReference type="ARBA" id="ARBA00022692"/>
    </source>
</evidence>
<feature type="region of interest" description="Disordered" evidence="5">
    <location>
        <begin position="1"/>
        <end position="28"/>
    </location>
</feature>
<dbReference type="InterPro" id="IPR027417">
    <property type="entry name" value="P-loop_NTPase"/>
</dbReference>
<feature type="compositionally biased region" description="Low complexity" evidence="5">
    <location>
        <begin position="1"/>
        <end position="21"/>
    </location>
</feature>
<dbReference type="AlphaFoldDB" id="A0A2C7Z773"/>
<dbReference type="Pfam" id="PF00005">
    <property type="entry name" value="ABC_tran"/>
    <property type="match status" value="1"/>
</dbReference>
<organism evidence="7">
    <name type="scientific">Propionibacterium freudenreichii</name>
    <dbReference type="NCBI Taxonomy" id="1744"/>
    <lineage>
        <taxon>Bacteria</taxon>
        <taxon>Bacillati</taxon>
        <taxon>Actinomycetota</taxon>
        <taxon>Actinomycetes</taxon>
        <taxon>Propionibacteriales</taxon>
        <taxon>Propionibacteriaceae</taxon>
        <taxon>Propionibacterium</taxon>
    </lineage>
</organism>
<evidence type="ECO:0000256" key="1">
    <source>
        <dbReference type="ARBA" id="ARBA00004651"/>
    </source>
</evidence>
<dbReference type="PANTHER" id="PTHR43394">
    <property type="entry name" value="ATP-DEPENDENT PERMEASE MDL1, MITOCHONDRIAL"/>
    <property type="match status" value="1"/>
</dbReference>
<dbReference type="PROSITE" id="PS50929">
    <property type="entry name" value="ABC_TM1F"/>
    <property type="match status" value="1"/>
</dbReference>
<dbReference type="GO" id="GO:0015421">
    <property type="term" value="F:ABC-type oligopeptide transporter activity"/>
    <property type="evidence" value="ECO:0007669"/>
    <property type="project" value="TreeGrafter"/>
</dbReference>
<evidence type="ECO:0000313" key="7">
    <source>
        <dbReference type="EMBL" id="SBN37679.1"/>
    </source>
</evidence>
<dbReference type="Gene3D" id="1.20.1560.10">
    <property type="entry name" value="ABC transporter type 1, transmembrane domain"/>
    <property type="match status" value="1"/>
</dbReference>
<reference evidence="7" key="1">
    <citation type="submission" date="2016-05" db="EMBL/GenBank/DDBJ databases">
        <authorList>
            <person name="Lavstsen T."/>
            <person name="Jespersen J.S."/>
        </authorList>
    </citation>
    <scope>NUCLEOTIDE SEQUENCE</scope>
    <source>
        <strain evidence="7">PFRJS10</strain>
    </source>
</reference>
<dbReference type="SUPFAM" id="SSF90123">
    <property type="entry name" value="ABC transporter transmembrane region"/>
    <property type="match status" value="1"/>
</dbReference>
<dbReference type="InterPro" id="IPR003439">
    <property type="entry name" value="ABC_transporter-like_ATP-bd"/>
</dbReference>
<dbReference type="Gene3D" id="3.40.50.300">
    <property type="entry name" value="P-loop containing nucleotide triphosphate hydrolases"/>
    <property type="match status" value="1"/>
</dbReference>
<evidence type="ECO:0000256" key="5">
    <source>
        <dbReference type="SAM" id="MobiDB-lite"/>
    </source>
</evidence>
<feature type="transmembrane region" description="Helical" evidence="6">
    <location>
        <begin position="305"/>
        <end position="330"/>
    </location>
</feature>
<dbReference type="PANTHER" id="PTHR43394:SF1">
    <property type="entry name" value="ATP-BINDING CASSETTE SUB-FAMILY B MEMBER 10, MITOCHONDRIAL"/>
    <property type="match status" value="1"/>
</dbReference>
<dbReference type="PROSITE" id="PS00211">
    <property type="entry name" value="ABC_TRANSPORTER_1"/>
    <property type="match status" value="1"/>
</dbReference>
<dbReference type="CDD" id="cd07346">
    <property type="entry name" value="ABC_6TM_exporters"/>
    <property type="match status" value="1"/>
</dbReference>
<proteinExistence type="predicted"/>
<dbReference type="GO" id="GO:0005886">
    <property type="term" value="C:plasma membrane"/>
    <property type="evidence" value="ECO:0007669"/>
    <property type="project" value="UniProtKB-SubCell"/>
</dbReference>